<feature type="region of interest" description="Disordered" evidence="1">
    <location>
        <begin position="1"/>
        <end position="33"/>
    </location>
</feature>
<gene>
    <name evidence="2" type="ORF">BC938DRAFT_481028</name>
</gene>
<proteinExistence type="predicted"/>
<evidence type="ECO:0000256" key="1">
    <source>
        <dbReference type="SAM" id="MobiDB-lite"/>
    </source>
</evidence>
<evidence type="ECO:0000313" key="2">
    <source>
        <dbReference type="EMBL" id="RUS29124.1"/>
    </source>
</evidence>
<dbReference type="EMBL" id="RBNJ01005601">
    <property type="protein sequence ID" value="RUS29124.1"/>
    <property type="molecule type" value="Genomic_DNA"/>
</dbReference>
<accession>A0A433QH99</accession>
<feature type="compositionally biased region" description="Basic and acidic residues" evidence="1">
    <location>
        <begin position="22"/>
        <end position="33"/>
    </location>
</feature>
<dbReference type="AlphaFoldDB" id="A0A433QH99"/>
<dbReference type="Proteomes" id="UP000274822">
    <property type="component" value="Unassembled WGS sequence"/>
</dbReference>
<comment type="caution">
    <text evidence="2">The sequence shown here is derived from an EMBL/GenBank/DDBJ whole genome shotgun (WGS) entry which is preliminary data.</text>
</comment>
<name>A0A433QH99_9FUNG</name>
<sequence length="255" mass="28858">MHSHRGEIFSAASARQRAFRRRPTDVEGRPADVADRPLGHKVDSLFITAGTEIGLVVISGGPCTHDLPLYIKNHIQGLWCMRDLLNDIAVTSEYTTGGFAIMRQVTVFFVQTHGLNVEIWKMDLPIKGVYRAMLLGSCRIPITWQNKGDLLVMLLLLWELKVIMFRKFDFPHALYPAGYNEYISLYRQEAMVTTADLLNKLRASATMANLRNRAKFNTGTQPERLSRLVIKNSQSTPVVGRNTKESPHVEFIHGH</sequence>
<protein>
    <submittedName>
        <fullName evidence="2">Uncharacterized protein</fullName>
    </submittedName>
</protein>
<keyword evidence="3" id="KW-1185">Reference proteome</keyword>
<reference evidence="2 3" key="1">
    <citation type="journal article" date="2018" name="New Phytol.">
        <title>Phylogenomics of Endogonaceae and evolution of mycorrhizas within Mucoromycota.</title>
        <authorList>
            <person name="Chang Y."/>
            <person name="Desiro A."/>
            <person name="Na H."/>
            <person name="Sandor L."/>
            <person name="Lipzen A."/>
            <person name="Clum A."/>
            <person name="Barry K."/>
            <person name="Grigoriev I.V."/>
            <person name="Martin F.M."/>
            <person name="Stajich J.E."/>
            <person name="Smith M.E."/>
            <person name="Bonito G."/>
            <person name="Spatafora J.W."/>
        </authorList>
    </citation>
    <scope>NUCLEOTIDE SEQUENCE [LARGE SCALE GENOMIC DNA]</scope>
    <source>
        <strain evidence="2 3">AD002</strain>
    </source>
</reference>
<evidence type="ECO:0000313" key="3">
    <source>
        <dbReference type="Proteomes" id="UP000274822"/>
    </source>
</evidence>
<organism evidence="2 3">
    <name type="scientific">Jimgerdemannia flammicorona</name>
    <dbReference type="NCBI Taxonomy" id="994334"/>
    <lineage>
        <taxon>Eukaryota</taxon>
        <taxon>Fungi</taxon>
        <taxon>Fungi incertae sedis</taxon>
        <taxon>Mucoromycota</taxon>
        <taxon>Mucoromycotina</taxon>
        <taxon>Endogonomycetes</taxon>
        <taxon>Endogonales</taxon>
        <taxon>Endogonaceae</taxon>
        <taxon>Jimgerdemannia</taxon>
    </lineage>
</organism>